<evidence type="ECO:0000313" key="3">
    <source>
        <dbReference type="Proteomes" id="UP001595075"/>
    </source>
</evidence>
<keyword evidence="3" id="KW-1185">Reference proteome</keyword>
<dbReference type="EMBL" id="JAZHXI010000004">
    <property type="protein sequence ID" value="KAL2072188.1"/>
    <property type="molecule type" value="Genomic_DNA"/>
</dbReference>
<comment type="caution">
    <text evidence="2">The sequence shown here is derived from an EMBL/GenBank/DDBJ whole genome shotgun (WGS) entry which is preliminary data.</text>
</comment>
<protein>
    <submittedName>
        <fullName evidence="2">Uncharacterized protein</fullName>
    </submittedName>
</protein>
<sequence length="81" mass="9636">MLWLRIAEVWLTERLLDSPAFHRVVKRVHKKVHEIQRGEKLEDPSETTGGTNIEAPKPDAQRFLKYYMEELRDQFKGTSRK</sequence>
<dbReference type="Pfam" id="PF10906">
    <property type="entry name" value="Mrx7"/>
    <property type="match status" value="1"/>
</dbReference>
<gene>
    <name evidence="2" type="ORF">VTL71DRAFT_11531</name>
</gene>
<proteinExistence type="predicted"/>
<evidence type="ECO:0000256" key="1">
    <source>
        <dbReference type="SAM" id="MobiDB-lite"/>
    </source>
</evidence>
<dbReference type="InterPro" id="IPR020301">
    <property type="entry name" value="Mrx7"/>
</dbReference>
<organism evidence="2 3">
    <name type="scientific">Oculimacula yallundae</name>
    <dbReference type="NCBI Taxonomy" id="86028"/>
    <lineage>
        <taxon>Eukaryota</taxon>
        <taxon>Fungi</taxon>
        <taxon>Dikarya</taxon>
        <taxon>Ascomycota</taxon>
        <taxon>Pezizomycotina</taxon>
        <taxon>Leotiomycetes</taxon>
        <taxon>Helotiales</taxon>
        <taxon>Ploettnerulaceae</taxon>
        <taxon>Oculimacula</taxon>
    </lineage>
</organism>
<reference evidence="2 3" key="1">
    <citation type="journal article" date="2024" name="Commun. Biol.">
        <title>Comparative genomic analysis of thermophilic fungi reveals convergent evolutionary adaptations and gene losses.</title>
        <authorList>
            <person name="Steindorff A.S."/>
            <person name="Aguilar-Pontes M.V."/>
            <person name="Robinson A.J."/>
            <person name="Andreopoulos B."/>
            <person name="LaButti K."/>
            <person name="Kuo A."/>
            <person name="Mondo S."/>
            <person name="Riley R."/>
            <person name="Otillar R."/>
            <person name="Haridas S."/>
            <person name="Lipzen A."/>
            <person name="Grimwood J."/>
            <person name="Schmutz J."/>
            <person name="Clum A."/>
            <person name="Reid I.D."/>
            <person name="Moisan M.C."/>
            <person name="Butler G."/>
            <person name="Nguyen T.T.M."/>
            <person name="Dewar K."/>
            <person name="Conant G."/>
            <person name="Drula E."/>
            <person name="Henrissat B."/>
            <person name="Hansel C."/>
            <person name="Singer S."/>
            <person name="Hutchinson M.I."/>
            <person name="de Vries R.P."/>
            <person name="Natvig D.O."/>
            <person name="Powell A.J."/>
            <person name="Tsang A."/>
            <person name="Grigoriev I.V."/>
        </authorList>
    </citation>
    <scope>NUCLEOTIDE SEQUENCE [LARGE SCALE GENOMIC DNA]</scope>
    <source>
        <strain evidence="2 3">CBS 494.80</strain>
    </source>
</reference>
<feature type="region of interest" description="Disordered" evidence="1">
    <location>
        <begin position="36"/>
        <end position="56"/>
    </location>
</feature>
<dbReference type="Proteomes" id="UP001595075">
    <property type="component" value="Unassembled WGS sequence"/>
</dbReference>
<name>A0ABR4CS54_9HELO</name>
<accession>A0ABR4CS54</accession>
<evidence type="ECO:0000313" key="2">
    <source>
        <dbReference type="EMBL" id="KAL2072188.1"/>
    </source>
</evidence>